<keyword evidence="1" id="KW-0472">Membrane</keyword>
<accession>A0A1G7VPW1</accession>
<keyword evidence="3" id="KW-1185">Reference proteome</keyword>
<evidence type="ECO:0000313" key="2">
    <source>
        <dbReference type="EMBL" id="SDG61631.1"/>
    </source>
</evidence>
<gene>
    <name evidence="2" type="ORF">SAMN05660324_3156</name>
</gene>
<name>A0A1G7VPW1_9ACTN</name>
<dbReference type="AlphaFoldDB" id="A0A1G7VPW1"/>
<feature type="transmembrane region" description="Helical" evidence="1">
    <location>
        <begin position="27"/>
        <end position="44"/>
    </location>
</feature>
<keyword evidence="1" id="KW-0812">Transmembrane</keyword>
<protein>
    <submittedName>
        <fullName evidence="2">Probable cobalt transporter subunit (CbtB)</fullName>
    </submittedName>
</protein>
<evidence type="ECO:0000313" key="3">
    <source>
        <dbReference type="Proteomes" id="UP000198863"/>
    </source>
</evidence>
<dbReference type="Proteomes" id="UP000198863">
    <property type="component" value="Unassembled WGS sequence"/>
</dbReference>
<dbReference type="EMBL" id="FNCF01000004">
    <property type="protein sequence ID" value="SDG61631.1"/>
    <property type="molecule type" value="Genomic_DNA"/>
</dbReference>
<keyword evidence="1" id="KW-1133">Transmembrane helix</keyword>
<sequence>MDGKGSPMTSAQHTTPRTAVPRMAVPAYAWALALLALFALYLVAQDNGAVLASAGDLAHEFFHDARHSLGMPCH</sequence>
<organism evidence="2 3">
    <name type="scientific">Klenkia brasiliensis</name>
    <dbReference type="NCBI Taxonomy" id="333142"/>
    <lineage>
        <taxon>Bacteria</taxon>
        <taxon>Bacillati</taxon>
        <taxon>Actinomycetota</taxon>
        <taxon>Actinomycetes</taxon>
        <taxon>Geodermatophilales</taxon>
        <taxon>Geodermatophilaceae</taxon>
        <taxon>Klenkia</taxon>
    </lineage>
</organism>
<evidence type="ECO:0000256" key="1">
    <source>
        <dbReference type="SAM" id="Phobius"/>
    </source>
</evidence>
<reference evidence="3" key="1">
    <citation type="submission" date="2016-10" db="EMBL/GenBank/DDBJ databases">
        <authorList>
            <person name="Varghese N."/>
            <person name="Submissions S."/>
        </authorList>
    </citation>
    <scope>NUCLEOTIDE SEQUENCE [LARGE SCALE GENOMIC DNA]</scope>
    <source>
        <strain evidence="3">DSM 44526</strain>
    </source>
</reference>
<proteinExistence type="predicted"/>